<feature type="compositionally biased region" description="Gly residues" evidence="1">
    <location>
        <begin position="358"/>
        <end position="368"/>
    </location>
</feature>
<accession>A0A1W0BKA0</accession>
<dbReference type="OrthoDB" id="4504053at2"/>
<evidence type="ECO:0000313" key="2">
    <source>
        <dbReference type="EMBL" id="ONM48810.1"/>
    </source>
</evidence>
<feature type="compositionally biased region" description="Polar residues" evidence="1">
    <location>
        <begin position="472"/>
        <end position="485"/>
    </location>
</feature>
<evidence type="ECO:0000313" key="3">
    <source>
        <dbReference type="Proteomes" id="UP000188836"/>
    </source>
</evidence>
<proteinExistence type="predicted"/>
<keyword evidence="3" id="KW-1185">Reference proteome</keyword>
<feature type="compositionally biased region" description="Low complexity" evidence="1">
    <location>
        <begin position="530"/>
        <end position="552"/>
    </location>
</feature>
<protein>
    <recommendedName>
        <fullName evidence="4">NERD domain-containing protein</fullName>
    </recommendedName>
</protein>
<evidence type="ECO:0008006" key="4">
    <source>
        <dbReference type="Google" id="ProtNLM"/>
    </source>
</evidence>
<comment type="caution">
    <text evidence="2">The sequence shown here is derived from an EMBL/GenBank/DDBJ whole genome shotgun (WGS) entry which is preliminary data.</text>
</comment>
<dbReference type="RefSeq" id="WP_077116290.1">
    <property type="nucleotide sequence ID" value="NZ_MUKP01000004.1"/>
</dbReference>
<sequence>MIIDVQDAEALSGPQRFVRRLFGEWGSGPSRLGGVAIFEVTVPRRKRFGSAIVDLLVLTPHRCTLVHISGFQSVQHGELVTRHNSRWSVGDRPADLLVPKSAPNPLVHARRITQDVRAFFERHDLPSEIETLVVLVPKTSSRITWQPPEREPGSTVLLVPFRKPAILHAHFQRPPAGPPRWNTAEIERALTALDRADHLPSRTELAAEGFAIPEPAAAPLHPAAPAPPNKAPAALFGPTPTLPSVLPRSLAGRPAKSVRSLPSTAETAHRGASPLASTPGDSEPLKRPLPVPDACDTAPGDLGAASGSMESVSAAAEPAATFLARGPMHVQAEDAAGALTEEAHRKAGLPPSSASGPSGTGGLTGGSGHDPRHAEVTSCAEQTPAVDELSAVDEDREVLADPNTAADGADRTETATGGDSGAGPTEKTASDGIADADIASVGVAGAGRVTGPAQDSPAISGVSAVRDGADTPISSDITPLASSVDPQVLSADDVRPDSTTMLTGDKNRRPARELMRAFGGRAIGRERTGATAHPAPLPARARATPTRPGMRPDAVGTARKPATVAGVSLAAFSLLAIVFGACAAARFEVTDYAAMCESPRGFTEAAAYQRASVSPIVPVGDLAAVAGAGDPAVWHPVDPATVQLVACLSPPRTGEMIRTCWYEPGGDRPVGRTLNLFRAVYRVTAYEARTGRRVAVTEITGERFSADPASTDTDICRAAATTAEEDLPGRRYSKPSRTQIHEFLDPLVGTGRTWRADR</sequence>
<feature type="region of interest" description="Disordered" evidence="1">
    <location>
        <begin position="525"/>
        <end position="556"/>
    </location>
</feature>
<feature type="compositionally biased region" description="Low complexity" evidence="1">
    <location>
        <begin position="348"/>
        <end position="357"/>
    </location>
</feature>
<gene>
    <name evidence="2" type="ORF">B0T46_09985</name>
</gene>
<feature type="region of interest" description="Disordered" evidence="1">
    <location>
        <begin position="344"/>
        <end position="433"/>
    </location>
</feature>
<dbReference type="Proteomes" id="UP000188836">
    <property type="component" value="Unassembled WGS sequence"/>
</dbReference>
<feature type="region of interest" description="Disordered" evidence="1">
    <location>
        <begin position="449"/>
        <end position="505"/>
    </location>
</feature>
<dbReference type="EMBL" id="MUMY01000007">
    <property type="protein sequence ID" value="ONM48810.1"/>
    <property type="molecule type" value="Genomic_DNA"/>
</dbReference>
<name>A0A1W0BKA0_9NOCA</name>
<feature type="region of interest" description="Disordered" evidence="1">
    <location>
        <begin position="217"/>
        <end position="310"/>
    </location>
</feature>
<dbReference type="AlphaFoldDB" id="A0A1W0BKA0"/>
<evidence type="ECO:0000256" key="1">
    <source>
        <dbReference type="SAM" id="MobiDB-lite"/>
    </source>
</evidence>
<organism evidence="2 3">
    <name type="scientific">Nocardia donostiensis</name>
    <dbReference type="NCBI Taxonomy" id="1538463"/>
    <lineage>
        <taxon>Bacteria</taxon>
        <taxon>Bacillati</taxon>
        <taxon>Actinomycetota</taxon>
        <taxon>Actinomycetes</taxon>
        <taxon>Mycobacteriales</taxon>
        <taxon>Nocardiaceae</taxon>
        <taxon>Nocardia</taxon>
    </lineage>
</organism>
<reference evidence="2 3" key="1">
    <citation type="journal article" date="2016" name="Antonie Van Leeuwenhoek">
        <title>Nocardia donostiensis sp. nov., isolated from human respiratory specimens.</title>
        <authorList>
            <person name="Ercibengoa M."/>
            <person name="Bell M."/>
            <person name="Marimon J.M."/>
            <person name="Humrighouse B."/>
            <person name="Klenk H.P."/>
            <person name="Potter G."/>
            <person name="Perez-Trallero E."/>
        </authorList>
    </citation>
    <scope>NUCLEOTIDE SEQUENCE [LARGE SCALE GENOMIC DNA]</scope>
    <source>
        <strain evidence="2 3">X1655</strain>
    </source>
</reference>